<gene>
    <name evidence="1" type="ORF">S06H3_04416</name>
</gene>
<dbReference type="SUPFAM" id="SSF51126">
    <property type="entry name" value="Pectin lyase-like"/>
    <property type="match status" value="1"/>
</dbReference>
<dbReference type="EMBL" id="BARV01001547">
    <property type="protein sequence ID" value="GAH97483.1"/>
    <property type="molecule type" value="Genomic_DNA"/>
</dbReference>
<evidence type="ECO:0000313" key="1">
    <source>
        <dbReference type="EMBL" id="GAH97483.1"/>
    </source>
</evidence>
<dbReference type="AlphaFoldDB" id="X1LTQ4"/>
<dbReference type="Gene3D" id="2.160.20.10">
    <property type="entry name" value="Single-stranded right-handed beta-helix, Pectin lyase-like"/>
    <property type="match status" value="1"/>
</dbReference>
<proteinExistence type="predicted"/>
<accession>X1LTQ4</accession>
<sequence length="321" mass="34276">MKLGYLYGGKLKGSVDLGTDPYTGLPSTLTVPGGFFPRTVGTVFFVDGSTGDNDNDGLSQGTAFNTITYALTQCTSGENDVIFCFNMWDQEPGVITVNKTDVHIFGVGLPTAPAAYLPAIGDNPVFRLLSSGNGVEIAGFTLGGGDNNPGIEINNCYTAWLHDLWFGHVGVGDTPQDGIRNDAGLHNYANLLVENCKFFGSLGPGKGAISRYGIFFNASGINGQNAQFVNNRFFNVGYAIRIVYGIDQLIEHNYIKIPTDDAIGRGIYYHQGAGSLIANNKATDDGADAMTNAAYYDNVVASNAWLCNQEGILDVFPDTTL</sequence>
<organism evidence="1">
    <name type="scientific">marine sediment metagenome</name>
    <dbReference type="NCBI Taxonomy" id="412755"/>
    <lineage>
        <taxon>unclassified sequences</taxon>
        <taxon>metagenomes</taxon>
        <taxon>ecological metagenomes</taxon>
    </lineage>
</organism>
<comment type="caution">
    <text evidence="1">The sequence shown here is derived from an EMBL/GenBank/DDBJ whole genome shotgun (WGS) entry which is preliminary data.</text>
</comment>
<protein>
    <recommendedName>
        <fullName evidence="2">Right handed beta helix domain-containing protein</fullName>
    </recommendedName>
</protein>
<name>X1LTQ4_9ZZZZ</name>
<dbReference type="InterPro" id="IPR012334">
    <property type="entry name" value="Pectin_lyas_fold"/>
</dbReference>
<dbReference type="InterPro" id="IPR011050">
    <property type="entry name" value="Pectin_lyase_fold/virulence"/>
</dbReference>
<reference evidence="1" key="1">
    <citation type="journal article" date="2014" name="Front. Microbiol.">
        <title>High frequency of phylogenetically diverse reductive dehalogenase-homologous genes in deep subseafloor sedimentary metagenomes.</title>
        <authorList>
            <person name="Kawai M."/>
            <person name="Futagami T."/>
            <person name="Toyoda A."/>
            <person name="Takaki Y."/>
            <person name="Nishi S."/>
            <person name="Hori S."/>
            <person name="Arai W."/>
            <person name="Tsubouchi T."/>
            <person name="Morono Y."/>
            <person name="Uchiyama I."/>
            <person name="Ito T."/>
            <person name="Fujiyama A."/>
            <person name="Inagaki F."/>
            <person name="Takami H."/>
        </authorList>
    </citation>
    <scope>NUCLEOTIDE SEQUENCE</scope>
    <source>
        <strain evidence="1">Expedition CK06-06</strain>
    </source>
</reference>
<evidence type="ECO:0008006" key="2">
    <source>
        <dbReference type="Google" id="ProtNLM"/>
    </source>
</evidence>